<evidence type="ECO:0008006" key="4">
    <source>
        <dbReference type="Google" id="ProtNLM"/>
    </source>
</evidence>
<evidence type="ECO:0000313" key="3">
    <source>
        <dbReference type="Proteomes" id="UP000094526"/>
    </source>
</evidence>
<gene>
    <name evidence="2" type="ORF">CLCR_05216</name>
</gene>
<feature type="signal peptide" evidence="1">
    <location>
        <begin position="1"/>
        <end position="19"/>
    </location>
</feature>
<evidence type="ECO:0000313" key="2">
    <source>
        <dbReference type="EMBL" id="OCT49143.1"/>
    </source>
</evidence>
<dbReference type="EMBL" id="LGRB01000011">
    <property type="protein sequence ID" value="OCT49143.1"/>
    <property type="molecule type" value="Genomic_DNA"/>
</dbReference>
<keyword evidence="1" id="KW-0732">Signal</keyword>
<dbReference type="Proteomes" id="UP000094526">
    <property type="component" value="Unassembled WGS sequence"/>
</dbReference>
<protein>
    <recommendedName>
        <fullName evidence="4">Secreted protein</fullName>
    </recommendedName>
</protein>
<proteinExistence type="predicted"/>
<name>A0A1C1CKW6_9EURO</name>
<dbReference type="AlphaFoldDB" id="A0A1C1CKW6"/>
<reference evidence="3" key="1">
    <citation type="submission" date="2015-07" db="EMBL/GenBank/DDBJ databases">
        <authorList>
            <person name="Teixeira M.M."/>
            <person name="Souza R.C."/>
            <person name="Almeida L.G."/>
            <person name="Vicente V.A."/>
            <person name="de Hoog S."/>
            <person name="Bocca A.L."/>
            <person name="de Almeida S.R."/>
            <person name="Vasconcelos A.T."/>
            <person name="Felipe M.S."/>
        </authorList>
    </citation>
    <scope>NUCLEOTIDE SEQUENCE [LARGE SCALE GENOMIC DNA]</scope>
    <source>
        <strain evidence="3">KSF</strain>
    </source>
</reference>
<keyword evidence="3" id="KW-1185">Reference proteome</keyword>
<sequence length="133" mass="14448">MSFCLTETLTLLLLLLAKSLRSYFVAGSNAQIIRDSQNGTVPSLLQTVLVTVSALLPDSRLSATSKVFDRSRRAAVIDFIISRRYPWDCLQKSTAVGRTVAPAAAEPHAARGTNRQPTVVAPLETRHLGKKAD</sequence>
<comment type="caution">
    <text evidence="2">The sequence shown here is derived from an EMBL/GenBank/DDBJ whole genome shotgun (WGS) entry which is preliminary data.</text>
</comment>
<feature type="chain" id="PRO_5008650876" description="Secreted protein" evidence="1">
    <location>
        <begin position="20"/>
        <end position="133"/>
    </location>
</feature>
<accession>A0A1C1CKW6</accession>
<evidence type="ECO:0000256" key="1">
    <source>
        <dbReference type="SAM" id="SignalP"/>
    </source>
</evidence>
<dbReference type="VEuPathDB" id="FungiDB:CLCR_05216"/>
<organism evidence="2 3">
    <name type="scientific">Cladophialophora carrionii</name>
    <dbReference type="NCBI Taxonomy" id="86049"/>
    <lineage>
        <taxon>Eukaryota</taxon>
        <taxon>Fungi</taxon>
        <taxon>Dikarya</taxon>
        <taxon>Ascomycota</taxon>
        <taxon>Pezizomycotina</taxon>
        <taxon>Eurotiomycetes</taxon>
        <taxon>Chaetothyriomycetidae</taxon>
        <taxon>Chaetothyriales</taxon>
        <taxon>Herpotrichiellaceae</taxon>
        <taxon>Cladophialophora</taxon>
    </lineage>
</organism>